<dbReference type="PANTHER" id="PTHR37816:SF2">
    <property type="entry name" value="DNA TOPOLOGY MODULATION PROTEIN FLAR-RELATED PROTEIN"/>
    <property type="match status" value="1"/>
</dbReference>
<dbReference type="InterPro" id="IPR052922">
    <property type="entry name" value="Cytidylate_Kinase-2"/>
</dbReference>
<name>A0ABV9EF48_9ACTN</name>
<dbReference type="InterPro" id="IPR027417">
    <property type="entry name" value="P-loop_NTPase"/>
</dbReference>
<evidence type="ECO:0000313" key="2">
    <source>
        <dbReference type="Proteomes" id="UP001595891"/>
    </source>
</evidence>
<comment type="caution">
    <text evidence="1">The sequence shown here is derived from an EMBL/GenBank/DDBJ whole genome shotgun (WGS) entry which is preliminary data.</text>
</comment>
<accession>A0ABV9EF48</accession>
<gene>
    <name evidence="1" type="ORF">ACFO8L_19050</name>
</gene>
<evidence type="ECO:0000313" key="1">
    <source>
        <dbReference type="EMBL" id="MFC4588195.1"/>
    </source>
</evidence>
<dbReference type="SUPFAM" id="SSF52540">
    <property type="entry name" value="P-loop containing nucleoside triphosphate hydrolases"/>
    <property type="match status" value="1"/>
</dbReference>
<dbReference type="Proteomes" id="UP001595891">
    <property type="component" value="Unassembled WGS sequence"/>
</dbReference>
<dbReference type="RefSeq" id="WP_262844453.1">
    <property type="nucleotide sequence ID" value="NZ_JANZYP010000029.1"/>
</dbReference>
<dbReference type="EMBL" id="JBHSFN010000011">
    <property type="protein sequence ID" value="MFC4588195.1"/>
    <property type="molecule type" value="Genomic_DNA"/>
</dbReference>
<protein>
    <recommendedName>
        <fullName evidence="3">Topology modulation protein</fullName>
    </recommendedName>
</protein>
<dbReference type="Gene3D" id="3.40.50.300">
    <property type="entry name" value="P-loop containing nucleotide triphosphate hydrolases"/>
    <property type="match status" value="1"/>
</dbReference>
<evidence type="ECO:0008006" key="3">
    <source>
        <dbReference type="Google" id="ProtNLM"/>
    </source>
</evidence>
<dbReference type="PANTHER" id="PTHR37816">
    <property type="entry name" value="YALI0E33011P"/>
    <property type="match status" value="1"/>
</dbReference>
<keyword evidence="2" id="KW-1185">Reference proteome</keyword>
<sequence>MRRVAVIGCGGSGKSTVGRRLGAILDVPVTHLDGVYYDDAWNTLSVEKFAAVQGN</sequence>
<proteinExistence type="predicted"/>
<reference evidence="2" key="1">
    <citation type="journal article" date="2019" name="Int. J. Syst. Evol. Microbiol.">
        <title>The Global Catalogue of Microorganisms (GCM) 10K type strain sequencing project: providing services to taxonomists for standard genome sequencing and annotation.</title>
        <authorList>
            <consortium name="The Broad Institute Genomics Platform"/>
            <consortium name="The Broad Institute Genome Sequencing Center for Infectious Disease"/>
            <person name="Wu L."/>
            <person name="Ma J."/>
        </authorList>
    </citation>
    <scope>NUCLEOTIDE SEQUENCE [LARGE SCALE GENOMIC DNA]</scope>
    <source>
        <strain evidence="2">CCUG 49560</strain>
    </source>
</reference>
<organism evidence="1 2">
    <name type="scientific">Sphaerisporangium corydalis</name>
    <dbReference type="NCBI Taxonomy" id="1441875"/>
    <lineage>
        <taxon>Bacteria</taxon>
        <taxon>Bacillati</taxon>
        <taxon>Actinomycetota</taxon>
        <taxon>Actinomycetes</taxon>
        <taxon>Streptosporangiales</taxon>
        <taxon>Streptosporangiaceae</taxon>
        <taxon>Sphaerisporangium</taxon>
    </lineage>
</organism>